<evidence type="ECO:0000256" key="4">
    <source>
        <dbReference type="ARBA" id="ARBA00022692"/>
    </source>
</evidence>
<evidence type="ECO:0000256" key="9">
    <source>
        <dbReference type="ARBA" id="ARBA00045905"/>
    </source>
</evidence>
<evidence type="ECO:0000256" key="8">
    <source>
        <dbReference type="ARBA" id="ARBA00023136"/>
    </source>
</evidence>
<evidence type="ECO:0000313" key="11">
    <source>
        <dbReference type="EnsemblMetazoa" id="XP_022647448"/>
    </source>
</evidence>
<dbReference type="AlphaFoldDB" id="A0A7M7J6B9"/>
<keyword evidence="5" id="KW-0999">Mitochondrion inner membrane</keyword>
<feature type="transmembrane region" description="Helical" evidence="10">
    <location>
        <begin position="22"/>
        <end position="44"/>
    </location>
</feature>
<evidence type="ECO:0000256" key="10">
    <source>
        <dbReference type="SAM" id="Phobius"/>
    </source>
</evidence>
<dbReference type="KEGG" id="vde:111244506"/>
<dbReference type="Pfam" id="PF07096">
    <property type="entry name" value="DUF1358"/>
    <property type="match status" value="1"/>
</dbReference>
<evidence type="ECO:0000256" key="7">
    <source>
        <dbReference type="ARBA" id="ARBA00023128"/>
    </source>
</evidence>
<comment type="subcellular location">
    <subcellularLocation>
        <location evidence="1">Mitochondrion inner membrane</location>
        <topology evidence="1">Multi-pass membrane protein</topology>
    </subcellularLocation>
</comment>
<keyword evidence="12" id="KW-1185">Reference proteome</keyword>
<dbReference type="OMA" id="RSPEWFN"/>
<dbReference type="RefSeq" id="XP_022647448.1">
    <property type="nucleotide sequence ID" value="XM_022791713.1"/>
</dbReference>
<dbReference type="OrthoDB" id="2378895at2759"/>
<dbReference type="PANTHER" id="PTHR13141:SF4">
    <property type="entry name" value="TRANSMEMBRANE PROTEIN 242"/>
    <property type="match status" value="1"/>
</dbReference>
<protein>
    <recommendedName>
        <fullName evidence="3">Transmembrane protein 242</fullName>
    </recommendedName>
</protein>
<dbReference type="InterPro" id="IPR009792">
    <property type="entry name" value="TMEM242"/>
</dbReference>
<dbReference type="PANTHER" id="PTHR13141">
    <property type="entry name" value="TRANSMEMBRANE PROTEIN 242"/>
    <property type="match status" value="1"/>
</dbReference>
<dbReference type="GeneID" id="111244506"/>
<dbReference type="FunCoup" id="A0A7M7J6B9">
    <property type="interactions" value="362"/>
</dbReference>
<evidence type="ECO:0000313" key="12">
    <source>
        <dbReference type="Proteomes" id="UP000594260"/>
    </source>
</evidence>
<comment type="function">
    <text evidence="9">Scaffold protein that participates in the c-ring assembly of mitochondrial ATP synthase (F(1)F(0) ATP synthase or complex V) by facilitating the membrane insertion and oligomer formation of the subunit c/ATP5MC3. Participates in the incorporation of the c-ring into vestigial complexes. Additionally influences the incorporation of subunits MT-ATP6, MT-ATP8, ATP5MJ, and ATP5MK in the ATP synthase.</text>
</comment>
<dbReference type="EnsemblMetazoa" id="XM_022791713">
    <property type="protein sequence ID" value="XP_022647448"/>
    <property type="gene ID" value="LOC111244506"/>
</dbReference>
<keyword evidence="7" id="KW-0496">Mitochondrion</keyword>
<dbReference type="GO" id="GO:0005743">
    <property type="term" value="C:mitochondrial inner membrane"/>
    <property type="evidence" value="ECO:0007669"/>
    <property type="project" value="UniProtKB-SubCell"/>
</dbReference>
<keyword evidence="8 10" id="KW-0472">Membrane</keyword>
<comment type="similarity">
    <text evidence="2">Belongs to the TMEM242 family.</text>
</comment>
<evidence type="ECO:0000256" key="5">
    <source>
        <dbReference type="ARBA" id="ARBA00022792"/>
    </source>
</evidence>
<keyword evidence="6 10" id="KW-1133">Transmembrane helix</keyword>
<feature type="transmembrane region" description="Helical" evidence="10">
    <location>
        <begin position="77"/>
        <end position="96"/>
    </location>
</feature>
<evidence type="ECO:0000256" key="1">
    <source>
        <dbReference type="ARBA" id="ARBA00004448"/>
    </source>
</evidence>
<proteinExistence type="inferred from homology"/>
<accession>A0A7M7J6B9</accession>
<evidence type="ECO:0000256" key="3">
    <source>
        <dbReference type="ARBA" id="ARBA00013934"/>
    </source>
</evidence>
<evidence type="ECO:0000256" key="6">
    <source>
        <dbReference type="ARBA" id="ARBA00022989"/>
    </source>
</evidence>
<name>A0A7M7J6B9_VARDE</name>
<organism evidence="11 12">
    <name type="scientific">Varroa destructor</name>
    <name type="common">Honeybee mite</name>
    <dbReference type="NCBI Taxonomy" id="109461"/>
    <lineage>
        <taxon>Eukaryota</taxon>
        <taxon>Metazoa</taxon>
        <taxon>Ecdysozoa</taxon>
        <taxon>Arthropoda</taxon>
        <taxon>Chelicerata</taxon>
        <taxon>Arachnida</taxon>
        <taxon>Acari</taxon>
        <taxon>Parasitiformes</taxon>
        <taxon>Mesostigmata</taxon>
        <taxon>Gamasina</taxon>
        <taxon>Dermanyssoidea</taxon>
        <taxon>Varroidae</taxon>
        <taxon>Varroa</taxon>
    </lineage>
</organism>
<keyword evidence="4 10" id="KW-0812">Transmembrane</keyword>
<evidence type="ECO:0000256" key="2">
    <source>
        <dbReference type="ARBA" id="ARBA00007570"/>
    </source>
</evidence>
<dbReference type="Proteomes" id="UP000594260">
    <property type="component" value="Unplaced"/>
</dbReference>
<sequence length="147" mass="16099">MAEQEISEIGVGAKTRTKIPEIVFMGAVAGFSLLLGFGATIAMAKKHSPKYFAQGMVGSKEMPESGTDLALRALGRGTLYAVGGFGLFCGVVWKALNVKDLKEFRQKVGEMLPRIPKTETGGRTEFESLRDFLQYCIDESEKSKRNK</sequence>
<dbReference type="InParanoid" id="A0A7M7J6B9"/>
<reference evidence="11" key="1">
    <citation type="submission" date="2021-01" db="UniProtKB">
        <authorList>
            <consortium name="EnsemblMetazoa"/>
        </authorList>
    </citation>
    <scope>IDENTIFICATION</scope>
</reference>